<dbReference type="EMBL" id="LCYG01000016">
    <property type="protein sequence ID" value="KLK93991.1"/>
    <property type="molecule type" value="Genomic_DNA"/>
</dbReference>
<keyword evidence="3" id="KW-1185">Reference proteome</keyword>
<protein>
    <recommendedName>
        <fullName evidence="4">Lectin-like protein BA14k</fullName>
    </recommendedName>
</protein>
<keyword evidence="1" id="KW-0732">Signal</keyword>
<evidence type="ECO:0000313" key="2">
    <source>
        <dbReference type="EMBL" id="KLK93991.1"/>
    </source>
</evidence>
<evidence type="ECO:0000313" key="3">
    <source>
        <dbReference type="Proteomes" id="UP000035489"/>
    </source>
</evidence>
<organism evidence="2 3">
    <name type="scientific">Microvirga vignae</name>
    <dbReference type="NCBI Taxonomy" id="1225564"/>
    <lineage>
        <taxon>Bacteria</taxon>
        <taxon>Pseudomonadati</taxon>
        <taxon>Pseudomonadota</taxon>
        <taxon>Alphaproteobacteria</taxon>
        <taxon>Hyphomicrobiales</taxon>
        <taxon>Methylobacteriaceae</taxon>
        <taxon>Microvirga</taxon>
    </lineage>
</organism>
<evidence type="ECO:0000256" key="1">
    <source>
        <dbReference type="SAM" id="SignalP"/>
    </source>
</evidence>
<dbReference type="Proteomes" id="UP000035489">
    <property type="component" value="Unassembled WGS sequence"/>
</dbReference>
<feature type="chain" id="PRO_5002593275" description="Lectin-like protein BA14k" evidence="1">
    <location>
        <begin position="29"/>
        <end position="171"/>
    </location>
</feature>
<feature type="signal peptide" evidence="1">
    <location>
        <begin position="1"/>
        <end position="28"/>
    </location>
</feature>
<name>A0A0H1RGN3_9HYPH</name>
<reference evidence="2 3" key="1">
    <citation type="submission" date="2015-05" db="EMBL/GenBank/DDBJ databases">
        <title>Draft genome sequence of Microvirga vignae strain BR3299, a novel nitrogen fixing bacteria isolated from Brazil semi-aired region.</title>
        <authorList>
            <person name="Zilli J.E."/>
            <person name="Passos S.R."/>
            <person name="Leite J."/>
            <person name="Baldani J.I."/>
            <person name="Xavier G.R."/>
            <person name="Rumjaneck N.G."/>
            <person name="Simoes-Araujo J.L."/>
        </authorList>
    </citation>
    <scope>NUCLEOTIDE SEQUENCE [LARGE SCALE GENOMIC DNA]</scope>
    <source>
        <strain evidence="2 3">BR3299</strain>
    </source>
</reference>
<proteinExistence type="predicted"/>
<evidence type="ECO:0008006" key="4">
    <source>
        <dbReference type="Google" id="ProtNLM"/>
    </source>
</evidence>
<sequence length="171" mass="20140">MRASFKTLLAAALIFGGAAAIQPSTVSAQTGERDYYFSNPRYRAAPYYGNRYYRSRYYGNRYYGGYRRAYYGPRYGYRRAAYYPRRYGYYGPRYGYYRYPYRPYYRRGYGGGAVVAGLVGGLTLGALANPYYGYGPGYYRPAYYGPRCAIERRRVVNRYGRYVWRRVEVCY</sequence>
<accession>A0A0H1RGN3</accession>
<dbReference type="RefSeq" id="WP_047188032.1">
    <property type="nucleotide sequence ID" value="NZ_LCYG01000016.1"/>
</dbReference>
<gene>
    <name evidence="2" type="ORF">AA309_05875</name>
</gene>
<comment type="caution">
    <text evidence="2">The sequence shown here is derived from an EMBL/GenBank/DDBJ whole genome shotgun (WGS) entry which is preliminary data.</text>
</comment>
<dbReference type="PATRIC" id="fig|1225564.3.peg.1646"/>
<dbReference type="AlphaFoldDB" id="A0A0H1RGN3"/>